<evidence type="ECO:0000256" key="4">
    <source>
        <dbReference type="ARBA" id="ARBA00022898"/>
    </source>
</evidence>
<dbReference type="EMBL" id="WNUI01000538">
    <property type="protein sequence ID" value="MDZ4910633.1"/>
    <property type="molecule type" value="Genomic_DNA"/>
</dbReference>
<dbReference type="GO" id="GO:1901605">
    <property type="term" value="P:alpha-amino acid metabolic process"/>
    <property type="evidence" value="ECO:0007669"/>
    <property type="project" value="TreeGrafter"/>
</dbReference>
<evidence type="ECO:0000313" key="6">
    <source>
        <dbReference type="EMBL" id="MDZ4910633.1"/>
    </source>
</evidence>
<accession>A0AAW9I883</accession>
<dbReference type="AlphaFoldDB" id="A0AAW9I883"/>
<sequence>LHLRNHIADRMNSKSMTNVNSEDVLVTSGSQQALYYAGNIFLDEGDVVLCESPSYLGALNAFKNYQPKVMEVPTDKEGMITEELEKILKKNDRVKFIYVIPDFQNPTGITWSFERRKKFMEVINKYEIPVIEDNPYG</sequence>
<dbReference type="Proteomes" id="UP001288778">
    <property type="component" value="Unassembled WGS sequence"/>
</dbReference>
<evidence type="ECO:0000256" key="3">
    <source>
        <dbReference type="ARBA" id="ARBA00022679"/>
    </source>
</evidence>
<comment type="caution">
    <text evidence="6">The sequence shown here is derived from an EMBL/GenBank/DDBJ whole genome shotgun (WGS) entry which is preliminary data.</text>
</comment>
<feature type="non-terminal residue" evidence="6">
    <location>
        <position position="137"/>
    </location>
</feature>
<evidence type="ECO:0000256" key="1">
    <source>
        <dbReference type="ARBA" id="ARBA00001933"/>
    </source>
</evidence>
<dbReference type="RefSeq" id="WP_322395832.1">
    <property type="nucleotide sequence ID" value="NZ_WNUI01000538.1"/>
</dbReference>
<comment type="cofactor">
    <cofactor evidence="1">
        <name>pyridoxal 5'-phosphate</name>
        <dbReference type="ChEBI" id="CHEBI:597326"/>
    </cofactor>
</comment>
<dbReference type="Pfam" id="PF00155">
    <property type="entry name" value="Aminotran_1_2"/>
    <property type="match status" value="1"/>
</dbReference>
<dbReference type="GO" id="GO:0030170">
    <property type="term" value="F:pyridoxal phosphate binding"/>
    <property type="evidence" value="ECO:0007669"/>
    <property type="project" value="InterPro"/>
</dbReference>
<dbReference type="SUPFAM" id="SSF53383">
    <property type="entry name" value="PLP-dependent transferases"/>
    <property type="match status" value="1"/>
</dbReference>
<keyword evidence="3" id="KW-0808">Transferase</keyword>
<dbReference type="InterPro" id="IPR015424">
    <property type="entry name" value="PyrdxlP-dep_Trfase"/>
</dbReference>
<feature type="domain" description="Aminotransferase class I/classII large" evidence="5">
    <location>
        <begin position="3"/>
        <end position="136"/>
    </location>
</feature>
<dbReference type="InterPro" id="IPR004839">
    <property type="entry name" value="Aminotransferase_I/II_large"/>
</dbReference>
<feature type="non-terminal residue" evidence="6">
    <location>
        <position position="1"/>
    </location>
</feature>
<name>A0AAW9I883_CLOPF</name>
<keyword evidence="4" id="KW-0663">Pyridoxal phosphate</keyword>
<dbReference type="Gene3D" id="3.40.640.10">
    <property type="entry name" value="Type I PLP-dependent aspartate aminotransferase-like (Major domain)"/>
    <property type="match status" value="1"/>
</dbReference>
<dbReference type="InterPro" id="IPR015421">
    <property type="entry name" value="PyrdxlP-dep_Trfase_major"/>
</dbReference>
<gene>
    <name evidence="6" type="ORF">GNF68_16740</name>
</gene>
<evidence type="ECO:0000256" key="2">
    <source>
        <dbReference type="ARBA" id="ARBA00022576"/>
    </source>
</evidence>
<dbReference type="PANTHER" id="PTHR42790:SF19">
    <property type="entry name" value="KYNURENINE_ALPHA-AMINOADIPATE AMINOTRANSFERASE, MITOCHONDRIAL"/>
    <property type="match status" value="1"/>
</dbReference>
<keyword evidence="2 6" id="KW-0032">Aminotransferase</keyword>
<dbReference type="GO" id="GO:0008483">
    <property type="term" value="F:transaminase activity"/>
    <property type="evidence" value="ECO:0007669"/>
    <property type="project" value="UniProtKB-KW"/>
</dbReference>
<dbReference type="CDD" id="cd00609">
    <property type="entry name" value="AAT_like"/>
    <property type="match status" value="1"/>
</dbReference>
<protein>
    <submittedName>
        <fullName evidence="6">Aminotransferase class I/II-fold pyridoxal phosphate-dependent enzyme</fullName>
    </submittedName>
</protein>
<dbReference type="PANTHER" id="PTHR42790">
    <property type="entry name" value="AMINOTRANSFERASE"/>
    <property type="match status" value="1"/>
</dbReference>
<organism evidence="6 7">
    <name type="scientific">Clostridium perfringens</name>
    <dbReference type="NCBI Taxonomy" id="1502"/>
    <lineage>
        <taxon>Bacteria</taxon>
        <taxon>Bacillati</taxon>
        <taxon>Bacillota</taxon>
        <taxon>Clostridia</taxon>
        <taxon>Eubacteriales</taxon>
        <taxon>Clostridiaceae</taxon>
        <taxon>Clostridium</taxon>
    </lineage>
</organism>
<reference evidence="6" key="1">
    <citation type="submission" date="2019-11" db="EMBL/GenBank/DDBJ databases">
        <title>Characterization of Clostridium perfringens isolates from swine manure treated agricultural soils.</title>
        <authorList>
            <person name="Wushke S.T."/>
        </authorList>
    </citation>
    <scope>NUCLEOTIDE SEQUENCE</scope>
    <source>
        <strain evidence="6">X94</strain>
    </source>
</reference>
<dbReference type="InterPro" id="IPR050859">
    <property type="entry name" value="Class-I_PLP-dep_aminotransf"/>
</dbReference>
<proteinExistence type="predicted"/>
<evidence type="ECO:0000313" key="7">
    <source>
        <dbReference type="Proteomes" id="UP001288778"/>
    </source>
</evidence>
<evidence type="ECO:0000259" key="5">
    <source>
        <dbReference type="Pfam" id="PF00155"/>
    </source>
</evidence>